<name>A0A8H7KE21_BIOOC</name>
<protein>
    <submittedName>
        <fullName evidence="1">Uncharacterized protein</fullName>
    </submittedName>
</protein>
<evidence type="ECO:0000313" key="1">
    <source>
        <dbReference type="EMBL" id="KAF9745830.1"/>
    </source>
</evidence>
<accession>A0A8H7KE21</accession>
<organism evidence="1 2">
    <name type="scientific">Bionectria ochroleuca</name>
    <name type="common">Gliocladium roseum</name>
    <dbReference type="NCBI Taxonomy" id="29856"/>
    <lineage>
        <taxon>Eukaryota</taxon>
        <taxon>Fungi</taxon>
        <taxon>Dikarya</taxon>
        <taxon>Ascomycota</taxon>
        <taxon>Pezizomycotina</taxon>
        <taxon>Sordariomycetes</taxon>
        <taxon>Hypocreomycetidae</taxon>
        <taxon>Hypocreales</taxon>
        <taxon>Bionectriaceae</taxon>
        <taxon>Clonostachys</taxon>
    </lineage>
</organism>
<evidence type="ECO:0000313" key="2">
    <source>
        <dbReference type="Proteomes" id="UP000616885"/>
    </source>
</evidence>
<comment type="caution">
    <text evidence="1">The sequence shown here is derived from an EMBL/GenBank/DDBJ whole genome shotgun (WGS) entry which is preliminary data.</text>
</comment>
<dbReference type="AlphaFoldDB" id="A0A8H7KE21"/>
<dbReference type="Proteomes" id="UP000616885">
    <property type="component" value="Unassembled WGS sequence"/>
</dbReference>
<sequence length="106" mass="12002">MVSSVGEWKESVEKAIDDAQTTDGGGIVEACEQIATLSHQVNDVASTPLTDDERKQWKKDFERKFKILDDLSKKHVDHLTDQNRKARKIELAGAKKTFKTVIKFLD</sequence>
<dbReference type="EMBL" id="JADCTT010000012">
    <property type="protein sequence ID" value="KAF9745830.1"/>
    <property type="molecule type" value="Genomic_DNA"/>
</dbReference>
<proteinExistence type="predicted"/>
<gene>
    <name evidence="1" type="ORF">IM811_004131</name>
</gene>
<reference evidence="1" key="1">
    <citation type="submission" date="2020-10" db="EMBL/GenBank/DDBJ databases">
        <title>High-Quality Genome Resource of Clonostachys rosea strain S41 by Oxford Nanopore Long-Read Sequencing.</title>
        <authorList>
            <person name="Wang H."/>
        </authorList>
    </citation>
    <scope>NUCLEOTIDE SEQUENCE</scope>
    <source>
        <strain evidence="1">S41</strain>
    </source>
</reference>